<reference evidence="2 3" key="1">
    <citation type="submission" date="2016-04" db="EMBL/GenBank/DDBJ databases">
        <title>Draft genome of Fonsecaea erecta CBS 125763.</title>
        <authorList>
            <person name="Weiss V.A."/>
            <person name="Vicente V.A."/>
            <person name="Raittz R.T."/>
            <person name="Moreno L.F."/>
            <person name="De Souza E.M."/>
            <person name="Pedrosa F.O."/>
            <person name="Steffens M.B."/>
            <person name="Faoro H."/>
            <person name="Tadra-Sfeir M.Z."/>
            <person name="Najafzadeh M.J."/>
            <person name="Felipe M.S."/>
            <person name="Teixeira M."/>
            <person name="Sun J."/>
            <person name="Xi L."/>
            <person name="Gomes R."/>
            <person name="De Azevedo C.M."/>
            <person name="Salgado C.G."/>
            <person name="Da Silva M.B."/>
            <person name="Nascimento M.F."/>
            <person name="Queiroz-Telles F."/>
            <person name="Attili D.S."/>
            <person name="Gorbushina A."/>
        </authorList>
    </citation>
    <scope>NUCLEOTIDE SEQUENCE [LARGE SCALE GENOMIC DNA]</scope>
    <source>
        <strain evidence="2 3">CBS 125763</strain>
    </source>
</reference>
<dbReference type="GeneID" id="30016202"/>
<keyword evidence="3" id="KW-1185">Reference proteome</keyword>
<keyword evidence="1" id="KW-0472">Membrane</keyword>
<evidence type="ECO:0000313" key="3">
    <source>
        <dbReference type="Proteomes" id="UP000078343"/>
    </source>
</evidence>
<dbReference type="RefSeq" id="XP_018687119.1">
    <property type="nucleotide sequence ID" value="XM_018843539.1"/>
</dbReference>
<feature type="transmembrane region" description="Helical" evidence="1">
    <location>
        <begin position="36"/>
        <end position="55"/>
    </location>
</feature>
<proteinExistence type="predicted"/>
<dbReference type="AlphaFoldDB" id="A0A178Z1T2"/>
<keyword evidence="1" id="KW-1133">Transmembrane helix</keyword>
<dbReference type="Proteomes" id="UP000078343">
    <property type="component" value="Unassembled WGS sequence"/>
</dbReference>
<evidence type="ECO:0000256" key="1">
    <source>
        <dbReference type="SAM" id="Phobius"/>
    </source>
</evidence>
<name>A0A178Z1T2_9EURO</name>
<organism evidence="2 3">
    <name type="scientific">Fonsecaea erecta</name>
    <dbReference type="NCBI Taxonomy" id="1367422"/>
    <lineage>
        <taxon>Eukaryota</taxon>
        <taxon>Fungi</taxon>
        <taxon>Dikarya</taxon>
        <taxon>Ascomycota</taxon>
        <taxon>Pezizomycotina</taxon>
        <taxon>Eurotiomycetes</taxon>
        <taxon>Chaetothyriomycetidae</taxon>
        <taxon>Chaetothyriales</taxon>
        <taxon>Herpotrichiellaceae</taxon>
        <taxon>Fonsecaea</taxon>
    </lineage>
</organism>
<evidence type="ECO:0000313" key="2">
    <source>
        <dbReference type="EMBL" id="OAP53752.1"/>
    </source>
</evidence>
<accession>A0A178Z1T2</accession>
<protein>
    <submittedName>
        <fullName evidence="2">Uncharacterized protein</fullName>
    </submittedName>
</protein>
<keyword evidence="1" id="KW-0812">Transmembrane</keyword>
<gene>
    <name evidence="2" type="ORF">AYL99_12036</name>
</gene>
<comment type="caution">
    <text evidence="2">The sequence shown here is derived from an EMBL/GenBank/DDBJ whole genome shotgun (WGS) entry which is preliminary data.</text>
</comment>
<dbReference type="EMBL" id="LVYI01000026">
    <property type="protein sequence ID" value="OAP53752.1"/>
    <property type="molecule type" value="Genomic_DNA"/>
</dbReference>
<sequence>MNTFSSLTSVHPYATTAGAYVIVEPSTATLLMRNGLSFSTLFMFALVVVGGGPWSVHGRPTGHGPDYVLSATIAVTTMHVHTAVRDPRPKALEAHAQHLHHQHVLEHADVRPGRRHDGQVHDQQRATVHVDVRAQQSDLTRVVEDQLGYRRRPAHIAPLDDDYCTG</sequence>